<dbReference type="GO" id="GO:0030148">
    <property type="term" value="P:sphingolipid biosynthetic process"/>
    <property type="evidence" value="ECO:0007669"/>
    <property type="project" value="TreeGrafter"/>
</dbReference>
<dbReference type="GO" id="GO:0034626">
    <property type="term" value="P:fatty acid elongation, polyunsaturated fatty acid"/>
    <property type="evidence" value="ECO:0007669"/>
    <property type="project" value="TreeGrafter"/>
</dbReference>
<keyword evidence="6 12" id="KW-0276">Fatty acid metabolism</keyword>
<proteinExistence type="inferred from homology"/>
<feature type="transmembrane region" description="Helical" evidence="12">
    <location>
        <begin position="55"/>
        <end position="75"/>
    </location>
</feature>
<protein>
    <recommendedName>
        <fullName evidence="12">Elongation of very long chain fatty acids protein</fullName>
        <ecNumber evidence="12">2.3.1.199</ecNumber>
    </recommendedName>
    <alternativeName>
        <fullName evidence="12">Very-long-chain 3-oxoacyl-CoA synthase</fullName>
    </alternativeName>
</protein>
<comment type="similarity">
    <text evidence="2 12">Belongs to the ELO family.</text>
</comment>
<evidence type="ECO:0000256" key="7">
    <source>
        <dbReference type="ARBA" id="ARBA00022989"/>
    </source>
</evidence>
<organism evidence="13 14">
    <name type="scientific">Mytilus coruscus</name>
    <name type="common">Sea mussel</name>
    <dbReference type="NCBI Taxonomy" id="42192"/>
    <lineage>
        <taxon>Eukaryota</taxon>
        <taxon>Metazoa</taxon>
        <taxon>Spiralia</taxon>
        <taxon>Lophotrochozoa</taxon>
        <taxon>Mollusca</taxon>
        <taxon>Bivalvia</taxon>
        <taxon>Autobranchia</taxon>
        <taxon>Pteriomorphia</taxon>
        <taxon>Mytilida</taxon>
        <taxon>Mytiloidea</taxon>
        <taxon>Mytilidae</taxon>
        <taxon>Mytilinae</taxon>
        <taxon>Mytilus</taxon>
    </lineage>
</organism>
<comment type="subcellular location">
    <subcellularLocation>
        <location evidence="1">Membrane</location>
        <topology evidence="1">Multi-pass membrane protein</topology>
    </subcellularLocation>
</comment>
<keyword evidence="14" id="KW-1185">Reference proteome</keyword>
<evidence type="ECO:0000256" key="1">
    <source>
        <dbReference type="ARBA" id="ARBA00004141"/>
    </source>
</evidence>
<dbReference type="GO" id="GO:0005789">
    <property type="term" value="C:endoplasmic reticulum membrane"/>
    <property type="evidence" value="ECO:0007669"/>
    <property type="project" value="TreeGrafter"/>
</dbReference>
<keyword evidence="4 12" id="KW-0808">Transferase</keyword>
<dbReference type="PANTHER" id="PTHR11157:SF134">
    <property type="entry name" value="ELONGATION OF FATTY ACIDS PROTEIN 1-RELATED"/>
    <property type="match status" value="1"/>
</dbReference>
<keyword evidence="7 12" id="KW-1133">Transmembrane helix</keyword>
<comment type="caution">
    <text evidence="12">Lacks conserved residue(s) required for the propagation of feature annotation.</text>
</comment>
<keyword evidence="9 12" id="KW-0472">Membrane</keyword>
<dbReference type="GO" id="GO:0019367">
    <property type="term" value="P:fatty acid elongation, saturated fatty acid"/>
    <property type="evidence" value="ECO:0007669"/>
    <property type="project" value="TreeGrafter"/>
</dbReference>
<evidence type="ECO:0000256" key="6">
    <source>
        <dbReference type="ARBA" id="ARBA00022832"/>
    </source>
</evidence>
<evidence type="ECO:0000256" key="12">
    <source>
        <dbReference type="RuleBase" id="RU361115"/>
    </source>
</evidence>
<feature type="transmembrane region" description="Helical" evidence="12">
    <location>
        <begin position="205"/>
        <end position="224"/>
    </location>
</feature>
<name>A0A6J8ERN1_MYTCO</name>
<keyword evidence="10 12" id="KW-0275">Fatty acid biosynthesis</keyword>
<evidence type="ECO:0000256" key="5">
    <source>
        <dbReference type="ARBA" id="ARBA00022692"/>
    </source>
</evidence>
<evidence type="ECO:0000256" key="3">
    <source>
        <dbReference type="ARBA" id="ARBA00022516"/>
    </source>
</evidence>
<sequence length="236" mass="27647">MTLTLAGIQKYLIVIVSLPSFPLCCFHLGIIFLYPAWKKLRITFNVRPLMTLHNFVCSLVSLYTFIGVLLCFFVIESTFKLGPDQCLLPYFRVYRITKMLELFDTVIMILRHRPQQISFLHVYHHTTMVLITDAGYHFFPLPKISIYFATNALVHFITYLFYGLSTFFPNKLLPWRKTNTKIEIIEFLVLNVHVTFGYLNNDHCIYSVLYGITILSLNIYYLSFESSKTSKLIKDH</sequence>
<keyword evidence="5 12" id="KW-0812">Transmembrane</keyword>
<dbReference type="GO" id="GO:0009922">
    <property type="term" value="F:fatty acid elongase activity"/>
    <property type="evidence" value="ECO:0007669"/>
    <property type="project" value="UniProtKB-EC"/>
</dbReference>
<reference evidence="13 14" key="1">
    <citation type="submission" date="2020-06" db="EMBL/GenBank/DDBJ databases">
        <authorList>
            <person name="Li R."/>
            <person name="Bekaert M."/>
        </authorList>
    </citation>
    <scope>NUCLEOTIDE SEQUENCE [LARGE SCALE GENOMIC DNA]</scope>
    <source>
        <strain evidence="14">wild</strain>
    </source>
</reference>
<evidence type="ECO:0000256" key="11">
    <source>
        <dbReference type="ARBA" id="ARBA00047375"/>
    </source>
</evidence>
<evidence type="ECO:0000313" key="14">
    <source>
        <dbReference type="Proteomes" id="UP000507470"/>
    </source>
</evidence>
<dbReference type="GO" id="GO:0034625">
    <property type="term" value="P:fatty acid elongation, monounsaturated fatty acid"/>
    <property type="evidence" value="ECO:0007669"/>
    <property type="project" value="TreeGrafter"/>
</dbReference>
<comment type="catalytic activity">
    <reaction evidence="11 12">
        <text>a very-long-chain acyl-CoA + malonyl-CoA + H(+) = a very-long-chain 3-oxoacyl-CoA + CO2 + CoA</text>
        <dbReference type="Rhea" id="RHEA:32727"/>
        <dbReference type="ChEBI" id="CHEBI:15378"/>
        <dbReference type="ChEBI" id="CHEBI:16526"/>
        <dbReference type="ChEBI" id="CHEBI:57287"/>
        <dbReference type="ChEBI" id="CHEBI:57384"/>
        <dbReference type="ChEBI" id="CHEBI:90725"/>
        <dbReference type="ChEBI" id="CHEBI:90736"/>
        <dbReference type="EC" id="2.3.1.199"/>
    </reaction>
</comment>
<evidence type="ECO:0000256" key="2">
    <source>
        <dbReference type="ARBA" id="ARBA00007263"/>
    </source>
</evidence>
<dbReference type="Proteomes" id="UP000507470">
    <property type="component" value="Unassembled WGS sequence"/>
</dbReference>
<dbReference type="GO" id="GO:0042761">
    <property type="term" value="P:very long-chain fatty acid biosynthetic process"/>
    <property type="evidence" value="ECO:0007669"/>
    <property type="project" value="TreeGrafter"/>
</dbReference>
<dbReference type="OrthoDB" id="434092at2759"/>
<evidence type="ECO:0000313" key="13">
    <source>
        <dbReference type="EMBL" id="CAC5423274.1"/>
    </source>
</evidence>
<evidence type="ECO:0000256" key="4">
    <source>
        <dbReference type="ARBA" id="ARBA00022679"/>
    </source>
</evidence>
<dbReference type="PROSITE" id="PS01188">
    <property type="entry name" value="ELO"/>
    <property type="match status" value="1"/>
</dbReference>
<gene>
    <name evidence="13" type="ORF">MCOR_55262</name>
</gene>
<feature type="transmembrane region" description="Helical" evidence="12">
    <location>
        <begin position="12"/>
        <end position="34"/>
    </location>
</feature>
<dbReference type="AlphaFoldDB" id="A0A6J8ERN1"/>
<dbReference type="PANTHER" id="PTHR11157">
    <property type="entry name" value="FATTY ACID ACYL TRANSFERASE-RELATED"/>
    <property type="match status" value="1"/>
</dbReference>
<dbReference type="InterPro" id="IPR030457">
    <property type="entry name" value="ELO_CS"/>
</dbReference>
<dbReference type="Pfam" id="PF01151">
    <property type="entry name" value="ELO"/>
    <property type="match status" value="1"/>
</dbReference>
<feature type="transmembrane region" description="Helical" evidence="12">
    <location>
        <begin position="144"/>
        <end position="162"/>
    </location>
</feature>
<dbReference type="EC" id="2.3.1.199" evidence="12"/>
<dbReference type="EMBL" id="CACVKT020009756">
    <property type="protein sequence ID" value="CAC5423274.1"/>
    <property type="molecule type" value="Genomic_DNA"/>
</dbReference>
<evidence type="ECO:0000256" key="10">
    <source>
        <dbReference type="ARBA" id="ARBA00023160"/>
    </source>
</evidence>
<keyword evidence="3 12" id="KW-0444">Lipid biosynthesis</keyword>
<dbReference type="InterPro" id="IPR002076">
    <property type="entry name" value="ELO_fam"/>
</dbReference>
<evidence type="ECO:0000256" key="9">
    <source>
        <dbReference type="ARBA" id="ARBA00023136"/>
    </source>
</evidence>
<keyword evidence="8 12" id="KW-0443">Lipid metabolism</keyword>
<accession>A0A6J8ERN1</accession>
<evidence type="ECO:0000256" key="8">
    <source>
        <dbReference type="ARBA" id="ARBA00023098"/>
    </source>
</evidence>